<dbReference type="GO" id="GO:0016020">
    <property type="term" value="C:membrane"/>
    <property type="evidence" value="ECO:0007669"/>
    <property type="project" value="UniProtKB-SubCell"/>
</dbReference>
<dbReference type="EMBL" id="OU963865">
    <property type="protein sequence ID" value="CAH0388827.1"/>
    <property type="molecule type" value="Genomic_DNA"/>
</dbReference>
<comment type="similarity">
    <text evidence="1 4">Belongs to the UDP-glycosyltransferase family.</text>
</comment>
<keyword evidence="2 4" id="KW-0328">Glycosyltransferase</keyword>
<dbReference type="PANTHER" id="PTHR48043:SF159">
    <property type="entry name" value="EG:EG0003.4 PROTEIN-RELATED"/>
    <property type="match status" value="1"/>
</dbReference>
<dbReference type="FunFam" id="3.40.50.2000:FF:000021">
    <property type="entry name" value="UDP-glucuronosyltransferase"/>
    <property type="match status" value="1"/>
</dbReference>
<evidence type="ECO:0000256" key="2">
    <source>
        <dbReference type="ARBA" id="ARBA00022676"/>
    </source>
</evidence>
<gene>
    <name evidence="6" type="ORF">BEMITA_LOCUS7713</name>
</gene>
<dbReference type="KEGG" id="btab:109039954"/>
<organism evidence="6 7">
    <name type="scientific">Bemisia tabaci</name>
    <name type="common">Sweetpotato whitefly</name>
    <name type="synonym">Aleurodes tabaci</name>
    <dbReference type="NCBI Taxonomy" id="7038"/>
    <lineage>
        <taxon>Eukaryota</taxon>
        <taxon>Metazoa</taxon>
        <taxon>Ecdysozoa</taxon>
        <taxon>Arthropoda</taxon>
        <taxon>Hexapoda</taxon>
        <taxon>Insecta</taxon>
        <taxon>Pterygota</taxon>
        <taxon>Neoptera</taxon>
        <taxon>Paraneoptera</taxon>
        <taxon>Hemiptera</taxon>
        <taxon>Sternorrhyncha</taxon>
        <taxon>Aleyrodoidea</taxon>
        <taxon>Aleyrodidae</taxon>
        <taxon>Aleyrodinae</taxon>
        <taxon>Bemisia</taxon>
    </lineage>
</organism>
<evidence type="ECO:0000256" key="4">
    <source>
        <dbReference type="RuleBase" id="RU003718"/>
    </source>
</evidence>
<keyword evidence="5" id="KW-0812">Transmembrane</keyword>
<sequence length="524" mass="59133">MRWERSSDNCKTVLLLLAVLRGADCFKALFLFPFPGKSHFGALSVLAEELARKGHDVTVLTHFPNKEASYKEIVLDTKPFDDFMKQDVNVTEMGTLNPLMMRAILFPIFNTVAELLYASEPFRELIASKERYDVVLGEVTFFMPCILAFGHKFSAPVIDLSAASVLISIASNMGAPFSFSYIPDGMLPLSDSMNFMERLENTVVGLWELAGYHWYFLPAQEKMLRKNFVYPGSENMPPLREMAKNVSLLLLNSHFSIGYPRPYPPNMIDVAGMHLKPIKKLPKNLQDFMDGAKNGVIYVSFGTVIKEDMLGEARLLAIVDALSRLKQRVIIKWKDPEPFKDAKNVLTLPFAPQQEILAHPNLVLFVTHGGYNSLIEAAHAGVPVLGIPVVADQFRNIRLYETYGMGTGFLLSELSGDHLYKSILHMINTPSYKENAKKVSWRTRDRPLSPLDTAVYWVEYVVRHNGAPHLRPASVKLSLYQYLLLDVIAFIALVLFLIYKLIRIVCCSKSRSHSTIKHTAKKTN</sequence>
<reference evidence="6" key="1">
    <citation type="submission" date="2021-12" db="EMBL/GenBank/DDBJ databases">
        <authorList>
            <person name="King R."/>
        </authorList>
    </citation>
    <scope>NUCLEOTIDE SEQUENCE</scope>
</reference>
<dbReference type="Gene3D" id="3.40.50.2000">
    <property type="entry name" value="Glycogen Phosphorylase B"/>
    <property type="match status" value="2"/>
</dbReference>
<protein>
    <recommendedName>
        <fullName evidence="5">UDP-glucuronosyltransferase</fullName>
        <ecNumber evidence="5">2.4.1.17</ecNumber>
    </recommendedName>
</protein>
<dbReference type="Pfam" id="PF00201">
    <property type="entry name" value="UDPGT"/>
    <property type="match status" value="1"/>
</dbReference>
<evidence type="ECO:0000313" key="6">
    <source>
        <dbReference type="EMBL" id="CAH0388827.1"/>
    </source>
</evidence>
<feature type="transmembrane region" description="Helical" evidence="5">
    <location>
        <begin position="479"/>
        <end position="502"/>
    </location>
</feature>
<dbReference type="Proteomes" id="UP001152759">
    <property type="component" value="Chromosome 4"/>
</dbReference>
<evidence type="ECO:0000256" key="5">
    <source>
        <dbReference type="RuleBase" id="RU362059"/>
    </source>
</evidence>
<dbReference type="AlphaFoldDB" id="A0A9P0A8G3"/>
<keyword evidence="7" id="KW-1185">Reference proteome</keyword>
<evidence type="ECO:0000313" key="7">
    <source>
        <dbReference type="Proteomes" id="UP001152759"/>
    </source>
</evidence>
<keyword evidence="3 4" id="KW-0808">Transferase</keyword>
<dbReference type="EC" id="2.4.1.17" evidence="5"/>
<dbReference type="GO" id="GO:0015020">
    <property type="term" value="F:glucuronosyltransferase activity"/>
    <property type="evidence" value="ECO:0007669"/>
    <property type="project" value="UniProtKB-EC"/>
</dbReference>
<proteinExistence type="inferred from homology"/>
<dbReference type="CDD" id="cd03784">
    <property type="entry name" value="GT1_Gtf-like"/>
    <property type="match status" value="1"/>
</dbReference>
<comment type="subcellular location">
    <subcellularLocation>
        <location evidence="5">Membrane</location>
        <topology evidence="5">Single-pass membrane protein</topology>
    </subcellularLocation>
</comment>
<keyword evidence="5" id="KW-0472">Membrane</keyword>
<evidence type="ECO:0000256" key="1">
    <source>
        <dbReference type="ARBA" id="ARBA00009995"/>
    </source>
</evidence>
<dbReference type="PANTHER" id="PTHR48043">
    <property type="entry name" value="EG:EG0003.4 PROTEIN-RELATED"/>
    <property type="match status" value="1"/>
</dbReference>
<comment type="catalytic activity">
    <reaction evidence="5">
        <text>glucuronate acceptor + UDP-alpha-D-glucuronate = acceptor beta-D-glucuronoside + UDP + H(+)</text>
        <dbReference type="Rhea" id="RHEA:21032"/>
        <dbReference type="ChEBI" id="CHEBI:15378"/>
        <dbReference type="ChEBI" id="CHEBI:58052"/>
        <dbReference type="ChEBI" id="CHEBI:58223"/>
        <dbReference type="ChEBI" id="CHEBI:132367"/>
        <dbReference type="ChEBI" id="CHEBI:132368"/>
        <dbReference type="EC" id="2.4.1.17"/>
    </reaction>
</comment>
<dbReference type="InterPro" id="IPR035595">
    <property type="entry name" value="UDP_glycos_trans_CS"/>
</dbReference>
<evidence type="ECO:0000256" key="3">
    <source>
        <dbReference type="ARBA" id="ARBA00022679"/>
    </source>
</evidence>
<dbReference type="InterPro" id="IPR050271">
    <property type="entry name" value="UDP-glycosyltransferase"/>
</dbReference>
<keyword evidence="5" id="KW-1133">Transmembrane helix</keyword>
<dbReference type="PROSITE" id="PS00375">
    <property type="entry name" value="UDPGT"/>
    <property type="match status" value="1"/>
</dbReference>
<accession>A0A9P0A8G3</accession>
<name>A0A9P0A8G3_BEMTA</name>
<dbReference type="InterPro" id="IPR002213">
    <property type="entry name" value="UDP_glucos_trans"/>
</dbReference>
<dbReference type="SUPFAM" id="SSF53756">
    <property type="entry name" value="UDP-Glycosyltransferase/glycogen phosphorylase"/>
    <property type="match status" value="1"/>
</dbReference>